<evidence type="ECO:0000259" key="11">
    <source>
        <dbReference type="Pfam" id="PF03033"/>
    </source>
</evidence>
<feature type="binding site" evidence="10">
    <location>
        <position position="171"/>
    </location>
    <ligand>
        <name>UDP-N-acetyl-alpha-D-glucosamine</name>
        <dbReference type="ChEBI" id="CHEBI:57705"/>
    </ligand>
</feature>
<keyword evidence="1 10" id="KW-1003">Cell membrane</keyword>
<dbReference type="SUPFAM" id="SSF53756">
    <property type="entry name" value="UDP-Glycosyltransferase/glycogen phosphorylase"/>
    <property type="match status" value="1"/>
</dbReference>
<feature type="binding site" evidence="10">
    <location>
        <position position="307"/>
    </location>
    <ligand>
        <name>UDP-N-acetyl-alpha-D-glucosamine</name>
        <dbReference type="ChEBI" id="CHEBI:57705"/>
    </ligand>
</feature>
<comment type="function">
    <text evidence="10">Cell wall formation. Catalyzes the transfer of a GlcNAc subunit on undecaprenyl-pyrophosphoryl-MurNAc-pentapeptide (lipid intermediate I) to form undecaprenyl-pyrophosphoryl-MurNAc-(pentapeptide)GlcNAc (lipid intermediate II).</text>
</comment>
<dbReference type="GO" id="GO:0050511">
    <property type="term" value="F:undecaprenyldiphospho-muramoylpentapeptide beta-N-acetylglucosaminyltransferase activity"/>
    <property type="evidence" value="ECO:0007669"/>
    <property type="project" value="UniProtKB-UniRule"/>
</dbReference>
<evidence type="ECO:0000256" key="6">
    <source>
        <dbReference type="ARBA" id="ARBA00022984"/>
    </source>
</evidence>
<evidence type="ECO:0000313" key="13">
    <source>
        <dbReference type="EMBL" id="HEG90109.1"/>
    </source>
</evidence>
<comment type="caution">
    <text evidence="13">The sequence shown here is derived from an EMBL/GenBank/DDBJ whole genome shotgun (WGS) entry which is preliminary data.</text>
</comment>
<dbReference type="Pfam" id="PF03033">
    <property type="entry name" value="Glyco_transf_28"/>
    <property type="match status" value="1"/>
</dbReference>
<dbReference type="CDD" id="cd03785">
    <property type="entry name" value="GT28_MurG"/>
    <property type="match status" value="1"/>
</dbReference>
<dbReference type="InterPro" id="IPR004276">
    <property type="entry name" value="GlycoTrans_28_N"/>
</dbReference>
<keyword evidence="3 10" id="KW-0328">Glycosyltransferase</keyword>
<comment type="pathway">
    <text evidence="10">Cell wall biogenesis; peptidoglycan biosynthesis.</text>
</comment>
<evidence type="ECO:0000256" key="7">
    <source>
        <dbReference type="ARBA" id="ARBA00023136"/>
    </source>
</evidence>
<dbReference type="PANTHER" id="PTHR21015">
    <property type="entry name" value="UDP-N-ACETYLGLUCOSAMINE--N-ACETYLMURAMYL-(PENTAPEPTIDE) PYROPHOSPHORYL-UNDECAPRENOL N-ACETYLGLUCOSAMINE TRANSFERASE 1"/>
    <property type="match status" value="1"/>
</dbReference>
<keyword evidence="8 10" id="KW-0131">Cell cycle</keyword>
<dbReference type="HAMAP" id="MF_00033">
    <property type="entry name" value="MurG"/>
    <property type="match status" value="1"/>
</dbReference>
<proteinExistence type="inferred from homology"/>
<dbReference type="EMBL" id="DSIY01000034">
    <property type="protein sequence ID" value="HEG90109.1"/>
    <property type="molecule type" value="Genomic_DNA"/>
</dbReference>
<dbReference type="EC" id="2.4.1.227" evidence="10"/>
<feature type="domain" description="Glycosyltransferase family 28 N-terminal" evidence="11">
    <location>
        <begin position="9"/>
        <end position="145"/>
    </location>
</feature>
<organism evidence="13">
    <name type="scientific">Thermorudis peleae</name>
    <dbReference type="NCBI Taxonomy" id="1382356"/>
    <lineage>
        <taxon>Bacteria</taxon>
        <taxon>Pseudomonadati</taxon>
        <taxon>Thermomicrobiota</taxon>
        <taxon>Thermomicrobia</taxon>
        <taxon>Thermomicrobia incertae sedis</taxon>
        <taxon>Thermorudis</taxon>
    </lineage>
</organism>
<comment type="caution">
    <text evidence="10">Lacks conserved residue(s) required for the propagation of feature annotation.</text>
</comment>
<accession>A0A831TDB9</accession>
<keyword evidence="4 10" id="KW-0808">Transferase</keyword>
<feature type="domain" description="Glycosyl transferase family 28 C-terminal" evidence="12">
    <location>
        <begin position="194"/>
        <end position="366"/>
    </location>
</feature>
<keyword evidence="6 10" id="KW-0573">Peptidoglycan synthesis</keyword>
<dbReference type="NCBIfam" id="TIGR01133">
    <property type="entry name" value="murG"/>
    <property type="match status" value="1"/>
</dbReference>
<dbReference type="GO" id="GO:0005886">
    <property type="term" value="C:plasma membrane"/>
    <property type="evidence" value="ECO:0007669"/>
    <property type="project" value="UniProtKB-SubCell"/>
</dbReference>
<dbReference type="PANTHER" id="PTHR21015:SF22">
    <property type="entry name" value="GLYCOSYLTRANSFERASE"/>
    <property type="match status" value="1"/>
</dbReference>
<evidence type="ECO:0000256" key="2">
    <source>
        <dbReference type="ARBA" id="ARBA00022618"/>
    </source>
</evidence>
<feature type="binding site" evidence="10">
    <location>
        <begin position="15"/>
        <end position="17"/>
    </location>
    <ligand>
        <name>UDP-N-acetyl-alpha-D-glucosamine</name>
        <dbReference type="ChEBI" id="CHEBI:57705"/>
    </ligand>
</feature>
<evidence type="ECO:0000259" key="12">
    <source>
        <dbReference type="Pfam" id="PF04101"/>
    </source>
</evidence>
<comment type="subcellular location">
    <subcellularLocation>
        <location evidence="10">Cell membrane</location>
        <topology evidence="10">Peripheral membrane protein</topology>
        <orientation evidence="10">Cytoplasmic side</orientation>
    </subcellularLocation>
</comment>
<evidence type="ECO:0000256" key="10">
    <source>
        <dbReference type="HAMAP-Rule" id="MF_00033"/>
    </source>
</evidence>
<evidence type="ECO:0000256" key="9">
    <source>
        <dbReference type="ARBA" id="ARBA00023316"/>
    </source>
</evidence>
<dbReference type="GO" id="GO:0005975">
    <property type="term" value="P:carbohydrate metabolic process"/>
    <property type="evidence" value="ECO:0007669"/>
    <property type="project" value="InterPro"/>
</dbReference>
<gene>
    <name evidence="10 13" type="primary">murG</name>
    <name evidence="13" type="ORF">ENP34_01480</name>
</gene>
<dbReference type="GO" id="GO:0071555">
    <property type="term" value="P:cell wall organization"/>
    <property type="evidence" value="ECO:0007669"/>
    <property type="project" value="UniProtKB-KW"/>
</dbReference>
<comment type="similarity">
    <text evidence="10">Belongs to the glycosyltransferase 28 family. MurG subfamily.</text>
</comment>
<keyword evidence="2 10" id="KW-0132">Cell division</keyword>
<dbReference type="GO" id="GO:0009252">
    <property type="term" value="P:peptidoglycan biosynthetic process"/>
    <property type="evidence" value="ECO:0007669"/>
    <property type="project" value="UniProtKB-UniRule"/>
</dbReference>
<comment type="catalytic activity">
    <reaction evidence="10">
        <text>di-trans,octa-cis-undecaprenyl diphospho-N-acetyl-alpha-D-muramoyl-L-alanyl-D-glutamyl-meso-2,6-diaminopimeloyl-D-alanyl-D-alanine + UDP-N-acetyl-alpha-D-glucosamine = di-trans,octa-cis-undecaprenyl diphospho-[N-acetyl-alpha-D-glucosaminyl-(1-&gt;4)]-N-acetyl-alpha-D-muramoyl-L-alanyl-D-glutamyl-meso-2,6-diaminopimeloyl-D-alanyl-D-alanine + UDP + H(+)</text>
        <dbReference type="Rhea" id="RHEA:31227"/>
        <dbReference type="ChEBI" id="CHEBI:15378"/>
        <dbReference type="ChEBI" id="CHEBI:57705"/>
        <dbReference type="ChEBI" id="CHEBI:58223"/>
        <dbReference type="ChEBI" id="CHEBI:61387"/>
        <dbReference type="ChEBI" id="CHEBI:61388"/>
        <dbReference type="EC" id="2.4.1.227"/>
    </reaction>
</comment>
<evidence type="ECO:0000256" key="8">
    <source>
        <dbReference type="ARBA" id="ARBA00023306"/>
    </source>
</evidence>
<dbReference type="InterPro" id="IPR007235">
    <property type="entry name" value="Glyco_trans_28_C"/>
</dbReference>
<protein>
    <recommendedName>
        <fullName evidence="10">UDP-N-acetylglucosamine--N-acetylmuramyl-(pentapeptide) pyrophosphoryl-undecaprenol N-acetylglucosamine transferase</fullName>
        <ecNumber evidence="10">2.4.1.227</ecNumber>
    </recommendedName>
    <alternativeName>
        <fullName evidence="10">Undecaprenyl-PP-MurNAc-pentapeptide-UDPGlcNAc GlcNAc transferase</fullName>
    </alternativeName>
</protein>
<dbReference type="Pfam" id="PF04101">
    <property type="entry name" value="Glyco_tran_28_C"/>
    <property type="match status" value="1"/>
</dbReference>
<sequence>MAEEAVRLVIGGGGTGGHTQPGVAVLRALCRRVPVEALWIGSHAGLERQVASGAGIPFIAVSTGKLRRYLSAHTLADAIRVPLGIIQAYRHIRAFRPHVVFGTGGFVSVPAVIGGFAAGYPVLIHEQTATAGLATRINARFADVIALSYVTSERALRTRRGKVVVTGNPVRPELLDGHAAKVYQEFGLAPDLPIVYITGGALGAHAINLVVERALPRLLERTQVIHQCGPASMNGDYPRLLDRRSSLPAELAARYVVREFLGEELADVYAAAWLVVGRAGAGTIAELAALGKPSVLIPLPGASGDEQTLNARILSKAGAAVLLPQRELSEARLLDVIGQILDDESQRLRMAAAARQQARLDAADRLADLILELARRPVSERTLAR</sequence>
<keyword evidence="5 10" id="KW-0133">Cell shape</keyword>
<name>A0A831TDB9_9BACT</name>
<reference evidence="13" key="1">
    <citation type="journal article" date="2020" name="mSystems">
        <title>Genome- and Community-Level Interaction Insights into Carbon Utilization and Element Cycling Functions of Hydrothermarchaeota in Hydrothermal Sediment.</title>
        <authorList>
            <person name="Zhou Z."/>
            <person name="Liu Y."/>
            <person name="Xu W."/>
            <person name="Pan J."/>
            <person name="Luo Z.H."/>
            <person name="Li M."/>
        </authorList>
    </citation>
    <scope>NUCLEOTIDE SEQUENCE [LARGE SCALE GENOMIC DNA]</scope>
    <source>
        <strain evidence="13">SpSt-210</strain>
    </source>
</reference>
<evidence type="ECO:0000256" key="4">
    <source>
        <dbReference type="ARBA" id="ARBA00022679"/>
    </source>
</evidence>
<evidence type="ECO:0000256" key="1">
    <source>
        <dbReference type="ARBA" id="ARBA00022475"/>
    </source>
</evidence>
<evidence type="ECO:0000256" key="3">
    <source>
        <dbReference type="ARBA" id="ARBA00022676"/>
    </source>
</evidence>
<keyword evidence="7 10" id="KW-0472">Membrane</keyword>
<keyword evidence="9 10" id="KW-0961">Cell wall biogenesis/degradation</keyword>
<dbReference type="Gene3D" id="3.40.50.2000">
    <property type="entry name" value="Glycogen Phosphorylase B"/>
    <property type="match status" value="2"/>
</dbReference>
<dbReference type="GO" id="GO:0008360">
    <property type="term" value="P:regulation of cell shape"/>
    <property type="evidence" value="ECO:0007669"/>
    <property type="project" value="UniProtKB-KW"/>
</dbReference>
<dbReference type="AlphaFoldDB" id="A0A831TDB9"/>
<dbReference type="UniPathway" id="UPA00219"/>
<dbReference type="InterPro" id="IPR006009">
    <property type="entry name" value="GlcNAc_MurG"/>
</dbReference>
<evidence type="ECO:0000256" key="5">
    <source>
        <dbReference type="ARBA" id="ARBA00022960"/>
    </source>
</evidence>
<dbReference type="GO" id="GO:0051301">
    <property type="term" value="P:cell division"/>
    <property type="evidence" value="ECO:0007669"/>
    <property type="project" value="UniProtKB-KW"/>
</dbReference>